<organism evidence="2">
    <name type="scientific">Physcomitrium patens</name>
    <name type="common">Spreading-leaved earth moss</name>
    <name type="synonym">Physcomitrella patens</name>
    <dbReference type="NCBI Taxonomy" id="3218"/>
    <lineage>
        <taxon>Eukaryota</taxon>
        <taxon>Viridiplantae</taxon>
        <taxon>Streptophyta</taxon>
        <taxon>Embryophyta</taxon>
        <taxon>Bryophyta</taxon>
        <taxon>Bryophytina</taxon>
        <taxon>Bryopsida</taxon>
        <taxon>Funariidae</taxon>
        <taxon>Funariales</taxon>
        <taxon>Funariaceae</taxon>
        <taxon>Physcomitrium</taxon>
    </lineage>
</organism>
<dbReference type="EMBL" id="ABEU02000018">
    <property type="protein sequence ID" value="PNR35365.1"/>
    <property type="molecule type" value="Genomic_DNA"/>
</dbReference>
<evidence type="ECO:0000313" key="2">
    <source>
        <dbReference type="EMBL" id="PNR35365.1"/>
    </source>
</evidence>
<feature type="region of interest" description="Disordered" evidence="1">
    <location>
        <begin position="41"/>
        <end position="69"/>
    </location>
</feature>
<name>A0A2K1J1G6_PHYPA</name>
<proteinExistence type="predicted"/>
<dbReference type="Proteomes" id="UP000006727">
    <property type="component" value="Chromosome 18"/>
</dbReference>
<reference evidence="3" key="3">
    <citation type="submission" date="2020-12" db="UniProtKB">
        <authorList>
            <consortium name="EnsemblPlants"/>
        </authorList>
    </citation>
    <scope>IDENTIFICATION</scope>
</reference>
<gene>
    <name evidence="2" type="ORF">PHYPA_023265</name>
</gene>
<dbReference type="EnsemblPlants" id="Pp3c18_17791V3.1">
    <property type="protein sequence ID" value="PAC:32981441.CDS.1"/>
    <property type="gene ID" value="Pp3c18_17791"/>
</dbReference>
<reference evidence="2 4" key="1">
    <citation type="journal article" date="2008" name="Science">
        <title>The Physcomitrella genome reveals evolutionary insights into the conquest of land by plants.</title>
        <authorList>
            <person name="Rensing S."/>
            <person name="Lang D."/>
            <person name="Zimmer A."/>
            <person name="Terry A."/>
            <person name="Salamov A."/>
            <person name="Shapiro H."/>
            <person name="Nishiyama T."/>
            <person name="Perroud P.-F."/>
            <person name="Lindquist E."/>
            <person name="Kamisugi Y."/>
            <person name="Tanahashi T."/>
            <person name="Sakakibara K."/>
            <person name="Fujita T."/>
            <person name="Oishi K."/>
            <person name="Shin-I T."/>
            <person name="Kuroki Y."/>
            <person name="Toyoda A."/>
            <person name="Suzuki Y."/>
            <person name="Hashimoto A."/>
            <person name="Yamaguchi K."/>
            <person name="Sugano A."/>
            <person name="Kohara Y."/>
            <person name="Fujiyama A."/>
            <person name="Anterola A."/>
            <person name="Aoki S."/>
            <person name="Ashton N."/>
            <person name="Barbazuk W.B."/>
            <person name="Barker E."/>
            <person name="Bennetzen J."/>
            <person name="Bezanilla M."/>
            <person name="Blankenship R."/>
            <person name="Cho S.H."/>
            <person name="Dutcher S."/>
            <person name="Estelle M."/>
            <person name="Fawcett J.A."/>
            <person name="Gundlach H."/>
            <person name="Hanada K."/>
            <person name="Heyl A."/>
            <person name="Hicks K.A."/>
            <person name="Hugh J."/>
            <person name="Lohr M."/>
            <person name="Mayer K."/>
            <person name="Melkozernov A."/>
            <person name="Murata T."/>
            <person name="Nelson D."/>
            <person name="Pils B."/>
            <person name="Prigge M."/>
            <person name="Reiss B."/>
            <person name="Renner T."/>
            <person name="Rombauts S."/>
            <person name="Rushton P."/>
            <person name="Sanderfoot A."/>
            <person name="Schween G."/>
            <person name="Shiu S.-H."/>
            <person name="Stueber K."/>
            <person name="Theodoulou F.L."/>
            <person name="Tu H."/>
            <person name="Van de Peer Y."/>
            <person name="Verrier P.J."/>
            <person name="Waters E."/>
            <person name="Wood A."/>
            <person name="Yang L."/>
            <person name="Cove D."/>
            <person name="Cuming A."/>
            <person name="Hasebe M."/>
            <person name="Lucas S."/>
            <person name="Mishler D.B."/>
            <person name="Reski R."/>
            <person name="Grigoriev I."/>
            <person name="Quatrano R.S."/>
            <person name="Boore J.L."/>
        </authorList>
    </citation>
    <scope>NUCLEOTIDE SEQUENCE [LARGE SCALE GENOMIC DNA]</scope>
    <source>
        <strain evidence="3 4">cv. Gransden 2004</strain>
    </source>
</reference>
<accession>A0A2K1J1G6</accession>
<dbReference type="AlphaFoldDB" id="A0A2K1J1G6"/>
<evidence type="ECO:0000256" key="1">
    <source>
        <dbReference type="SAM" id="MobiDB-lite"/>
    </source>
</evidence>
<sequence length="69" mass="7803">MLREKCFLCNGDLQTYCSYTAPLTTSPKILPLIGHLEKLRQDAPHRPVMESSTTSHEGPDRVPRRIPQA</sequence>
<reference evidence="2 4" key="2">
    <citation type="journal article" date="2018" name="Plant J.">
        <title>The Physcomitrella patens chromosome-scale assembly reveals moss genome structure and evolution.</title>
        <authorList>
            <person name="Lang D."/>
            <person name="Ullrich K.K."/>
            <person name="Murat F."/>
            <person name="Fuchs J."/>
            <person name="Jenkins J."/>
            <person name="Haas F.B."/>
            <person name="Piednoel M."/>
            <person name="Gundlach H."/>
            <person name="Van Bel M."/>
            <person name="Meyberg R."/>
            <person name="Vives C."/>
            <person name="Morata J."/>
            <person name="Symeonidi A."/>
            <person name="Hiss M."/>
            <person name="Muchero W."/>
            <person name="Kamisugi Y."/>
            <person name="Saleh O."/>
            <person name="Blanc G."/>
            <person name="Decker E.L."/>
            <person name="van Gessel N."/>
            <person name="Grimwood J."/>
            <person name="Hayes R.D."/>
            <person name="Graham S.W."/>
            <person name="Gunter L.E."/>
            <person name="McDaniel S.F."/>
            <person name="Hoernstein S.N.W."/>
            <person name="Larsson A."/>
            <person name="Li F.W."/>
            <person name="Perroud P.F."/>
            <person name="Phillips J."/>
            <person name="Ranjan P."/>
            <person name="Rokshar D.S."/>
            <person name="Rothfels C.J."/>
            <person name="Schneider L."/>
            <person name="Shu S."/>
            <person name="Stevenson D.W."/>
            <person name="Thummler F."/>
            <person name="Tillich M."/>
            <person name="Villarreal Aguilar J.C."/>
            <person name="Widiez T."/>
            <person name="Wong G.K."/>
            <person name="Wymore A."/>
            <person name="Zhang Y."/>
            <person name="Zimmer A.D."/>
            <person name="Quatrano R.S."/>
            <person name="Mayer K.F.X."/>
            <person name="Goodstein D."/>
            <person name="Casacuberta J.M."/>
            <person name="Vandepoele K."/>
            <person name="Reski R."/>
            <person name="Cuming A.C."/>
            <person name="Tuskan G.A."/>
            <person name="Maumus F."/>
            <person name="Salse J."/>
            <person name="Schmutz J."/>
            <person name="Rensing S.A."/>
        </authorList>
    </citation>
    <scope>NUCLEOTIDE SEQUENCE [LARGE SCALE GENOMIC DNA]</scope>
    <source>
        <strain evidence="3 4">cv. Gransden 2004</strain>
    </source>
</reference>
<protein>
    <submittedName>
        <fullName evidence="2 3">Uncharacterized protein</fullName>
    </submittedName>
</protein>
<dbReference type="InParanoid" id="A0A2K1J1G6"/>
<keyword evidence="4" id="KW-1185">Reference proteome</keyword>
<evidence type="ECO:0000313" key="3">
    <source>
        <dbReference type="EnsemblPlants" id="PAC:32981441.CDS.1"/>
    </source>
</evidence>
<evidence type="ECO:0000313" key="4">
    <source>
        <dbReference type="Proteomes" id="UP000006727"/>
    </source>
</evidence>
<dbReference type="Gramene" id="Pp3c18_17791V3.1">
    <property type="protein sequence ID" value="PAC:32981441.CDS.1"/>
    <property type="gene ID" value="Pp3c18_17791"/>
</dbReference>